<keyword evidence="4" id="KW-0547">Nucleotide-binding</keyword>
<dbReference type="PANTHER" id="PTHR43394">
    <property type="entry name" value="ATP-DEPENDENT PERMEASE MDL1, MITOCHONDRIAL"/>
    <property type="match status" value="1"/>
</dbReference>
<dbReference type="InterPro" id="IPR036640">
    <property type="entry name" value="ABC1_TM_sf"/>
</dbReference>
<dbReference type="GO" id="GO:0015421">
    <property type="term" value="F:ABC-type oligopeptide transporter activity"/>
    <property type="evidence" value="ECO:0007669"/>
    <property type="project" value="TreeGrafter"/>
</dbReference>
<feature type="transmembrane region" description="Helical" evidence="8">
    <location>
        <begin position="158"/>
        <end position="177"/>
    </location>
</feature>
<dbReference type="CDD" id="cd07346">
    <property type="entry name" value="ABC_6TM_exporters"/>
    <property type="match status" value="1"/>
</dbReference>
<dbReference type="Pfam" id="PF00005">
    <property type="entry name" value="ABC_tran"/>
    <property type="match status" value="1"/>
</dbReference>
<dbReference type="SUPFAM" id="SSF90123">
    <property type="entry name" value="ABC transporter transmembrane region"/>
    <property type="match status" value="1"/>
</dbReference>
<dbReference type="InterPro" id="IPR011527">
    <property type="entry name" value="ABC1_TM_dom"/>
</dbReference>
<dbReference type="InterPro" id="IPR027417">
    <property type="entry name" value="P-loop_NTPase"/>
</dbReference>
<keyword evidence="6 8" id="KW-1133">Transmembrane helix</keyword>
<dbReference type="STRING" id="454171.CP488_00096"/>
<dbReference type="eggNOG" id="COG1132">
    <property type="taxonomic scope" value="Bacteria"/>
</dbReference>
<accession>S0EYG1</accession>
<evidence type="ECO:0000256" key="4">
    <source>
        <dbReference type="ARBA" id="ARBA00022741"/>
    </source>
</evidence>
<dbReference type="Gene3D" id="3.40.50.300">
    <property type="entry name" value="P-loop containing nucleotide triphosphate hydrolases"/>
    <property type="match status" value="1"/>
</dbReference>
<dbReference type="SUPFAM" id="SSF52540">
    <property type="entry name" value="P-loop containing nucleoside triphosphate hydrolases"/>
    <property type="match status" value="1"/>
</dbReference>
<dbReference type="RefSeq" id="WP_016482431.1">
    <property type="nucleotide sequence ID" value="NC_021487.1"/>
</dbReference>
<evidence type="ECO:0000256" key="6">
    <source>
        <dbReference type="ARBA" id="ARBA00022989"/>
    </source>
</evidence>
<feature type="transmembrane region" description="Helical" evidence="8">
    <location>
        <begin position="55"/>
        <end position="76"/>
    </location>
</feature>
<dbReference type="InParanoid" id="S0EYG1"/>
<evidence type="ECO:0000259" key="10">
    <source>
        <dbReference type="PROSITE" id="PS50929"/>
    </source>
</evidence>
<feature type="domain" description="ABC transporter" evidence="9">
    <location>
        <begin position="335"/>
        <end position="571"/>
    </location>
</feature>
<dbReference type="Proteomes" id="UP000014227">
    <property type="component" value="Chromosome I"/>
</dbReference>
<evidence type="ECO:0000259" key="9">
    <source>
        <dbReference type="PROSITE" id="PS50893"/>
    </source>
</evidence>
<feature type="transmembrane region" description="Helical" evidence="8">
    <location>
        <begin position="129"/>
        <end position="152"/>
    </location>
</feature>
<keyword evidence="5" id="KW-0067">ATP-binding</keyword>
<dbReference type="PATRIC" id="fig|1303518.3.peg.1076"/>
<proteinExistence type="predicted"/>
<evidence type="ECO:0000313" key="12">
    <source>
        <dbReference type="Proteomes" id="UP000014227"/>
    </source>
</evidence>
<dbReference type="FunFam" id="3.40.50.300:FF:000287">
    <property type="entry name" value="Multidrug ABC transporter ATP-binding protein"/>
    <property type="match status" value="1"/>
</dbReference>
<dbReference type="Gene3D" id="1.20.1560.10">
    <property type="entry name" value="ABC transporter type 1, transmembrane domain"/>
    <property type="match status" value="1"/>
</dbReference>
<dbReference type="InterPro" id="IPR017871">
    <property type="entry name" value="ABC_transporter-like_CS"/>
</dbReference>
<evidence type="ECO:0000313" key="11">
    <source>
        <dbReference type="EMBL" id="CCW34882.1"/>
    </source>
</evidence>
<dbReference type="Pfam" id="PF00664">
    <property type="entry name" value="ABC_membrane"/>
    <property type="match status" value="1"/>
</dbReference>
<keyword evidence="12" id="KW-1185">Reference proteome</keyword>
<keyword evidence="11" id="KW-0378">Hydrolase</keyword>
<dbReference type="KEGG" id="ccz:CCALI_01060"/>
<dbReference type="EMBL" id="HF951689">
    <property type="protein sequence ID" value="CCW34882.1"/>
    <property type="molecule type" value="Genomic_DNA"/>
</dbReference>
<dbReference type="FunCoup" id="S0EYG1">
    <property type="interactions" value="304"/>
</dbReference>
<dbReference type="PANTHER" id="PTHR43394:SF1">
    <property type="entry name" value="ATP-BINDING CASSETTE SUB-FAMILY B MEMBER 10, MITOCHONDRIAL"/>
    <property type="match status" value="1"/>
</dbReference>
<keyword evidence="3 8" id="KW-0812">Transmembrane</keyword>
<organism evidence="11 12">
    <name type="scientific">Chthonomonas calidirosea (strain DSM 23976 / ICMP 18418 / T49)</name>
    <dbReference type="NCBI Taxonomy" id="1303518"/>
    <lineage>
        <taxon>Bacteria</taxon>
        <taxon>Bacillati</taxon>
        <taxon>Armatimonadota</taxon>
        <taxon>Chthonomonadia</taxon>
        <taxon>Chthonomonadales</taxon>
        <taxon>Chthonomonadaceae</taxon>
        <taxon>Chthonomonas</taxon>
    </lineage>
</organism>
<dbReference type="InterPro" id="IPR039421">
    <property type="entry name" value="Type_1_exporter"/>
</dbReference>
<evidence type="ECO:0000256" key="5">
    <source>
        <dbReference type="ARBA" id="ARBA00022840"/>
    </source>
</evidence>
<name>S0EYG1_CHTCT</name>
<gene>
    <name evidence="11" type="ORF">CCALI_01060</name>
</gene>
<evidence type="ECO:0000256" key="3">
    <source>
        <dbReference type="ARBA" id="ARBA00022692"/>
    </source>
</evidence>
<dbReference type="InterPro" id="IPR003439">
    <property type="entry name" value="ABC_transporter-like_ATP-bd"/>
</dbReference>
<reference evidence="12" key="1">
    <citation type="submission" date="2013-03" db="EMBL/GenBank/DDBJ databases">
        <title>Genome sequence of Chthonomonas calidirosea, the first sequenced genome from the Armatimonadetes phylum (formally candidate division OP10).</title>
        <authorList>
            <person name="Lee K.C.Y."/>
            <person name="Morgan X.C."/>
            <person name="Dunfield P.F."/>
            <person name="Tamas I."/>
            <person name="Houghton K.M."/>
            <person name="Vyssotski M."/>
            <person name="Ryan J.L.J."/>
            <person name="Lagutin K."/>
            <person name="McDonald I.R."/>
            <person name="Stott M.B."/>
        </authorList>
    </citation>
    <scope>NUCLEOTIDE SEQUENCE [LARGE SCALE GENOMIC DNA]</scope>
    <source>
        <strain evidence="12">DSM 23976 / ICMP 18418 / T49</strain>
    </source>
</reference>
<evidence type="ECO:0000256" key="8">
    <source>
        <dbReference type="SAM" id="Phobius"/>
    </source>
</evidence>
<sequence length="588" mass="66807">MELFRRLLGYLRPYRKKVALSVLLLLIITFTPIVLPRIIGYTIDVVIPHKNYRALVWIFWGIVGLYALRGIVSFWLNYTIGWLGQRVVFDLRFESYRHLNRLSLSYYDTRQTGKIMARLMGDIDFIQQMISGGFVTFMADMLSVIAILVVLFTMQWRLTLLALAGIPFYVANYKYFIRYIRPLSVELREKWDAMLGALQEKLAGIMVVKAFAREEYETERFMQTVKENFDLGMKQMKLNRRLGAIAQVIRATFTGAVLWYGGALILHHRMEIGALLAFNALLNQLYDPAVRIVDFNVTVQWTIAAMERVFETLDTRPEITDAPDAKPLTNMRGEVEFDHVTFGYERDHPVLHDICLKVAPGEVVAIVGPSGSGKTTLVNLIARFYEVPPGQGTIRIDGVDIRKVKLESIRRQISIVSQESLLFSVSLKENIKYGYHDATDWQIMQAAKMADLHEFILTLPQAYDTKIGEEGIKLSVGQKQRMAIARAALTNPRILILDDATSALDSKTEANVQAALERLMKGRTSFVITHRLSPIMNADKIVVLDQGRIVDIGTHAELVSRPGVYQNLYNEQFRAAHEQNSGIQALLA</sequence>
<dbReference type="EC" id="3.6.3.-" evidence="11"/>
<dbReference type="InterPro" id="IPR003593">
    <property type="entry name" value="AAA+_ATPase"/>
</dbReference>
<evidence type="ECO:0000256" key="2">
    <source>
        <dbReference type="ARBA" id="ARBA00022448"/>
    </source>
</evidence>
<protein>
    <submittedName>
        <fullName evidence="11">ABC-type multidrug transport system, ATPase and permease components</fullName>
        <ecNumber evidence="11">3.6.3.-</ecNumber>
    </submittedName>
</protein>
<dbReference type="AlphaFoldDB" id="S0EYG1"/>
<keyword evidence="2" id="KW-0813">Transport</keyword>
<feature type="transmembrane region" description="Helical" evidence="8">
    <location>
        <begin position="242"/>
        <end position="262"/>
    </location>
</feature>
<dbReference type="HOGENOM" id="CLU_000604_84_3_0"/>
<dbReference type="PROSITE" id="PS00211">
    <property type="entry name" value="ABC_TRANSPORTER_1"/>
    <property type="match status" value="1"/>
</dbReference>
<dbReference type="GO" id="GO:0005886">
    <property type="term" value="C:plasma membrane"/>
    <property type="evidence" value="ECO:0007669"/>
    <property type="project" value="UniProtKB-SubCell"/>
</dbReference>
<dbReference type="GO" id="GO:0005524">
    <property type="term" value="F:ATP binding"/>
    <property type="evidence" value="ECO:0007669"/>
    <property type="project" value="UniProtKB-KW"/>
</dbReference>
<feature type="domain" description="ABC transmembrane type-1" evidence="10">
    <location>
        <begin position="19"/>
        <end position="300"/>
    </location>
</feature>
<dbReference type="OrthoDB" id="9760358at2"/>
<evidence type="ECO:0000256" key="1">
    <source>
        <dbReference type="ARBA" id="ARBA00004651"/>
    </source>
</evidence>
<comment type="subcellular location">
    <subcellularLocation>
        <location evidence="1">Cell membrane</location>
        <topology evidence="1">Multi-pass membrane protein</topology>
    </subcellularLocation>
</comment>
<dbReference type="GO" id="GO:0016887">
    <property type="term" value="F:ATP hydrolysis activity"/>
    <property type="evidence" value="ECO:0007669"/>
    <property type="project" value="InterPro"/>
</dbReference>
<dbReference type="SMART" id="SM00382">
    <property type="entry name" value="AAA"/>
    <property type="match status" value="1"/>
</dbReference>
<evidence type="ECO:0000256" key="7">
    <source>
        <dbReference type="ARBA" id="ARBA00023136"/>
    </source>
</evidence>
<feature type="transmembrane region" description="Helical" evidence="8">
    <location>
        <begin position="20"/>
        <end position="43"/>
    </location>
</feature>
<dbReference type="PROSITE" id="PS50929">
    <property type="entry name" value="ABC_TM1F"/>
    <property type="match status" value="1"/>
</dbReference>
<dbReference type="PROSITE" id="PS50893">
    <property type="entry name" value="ABC_TRANSPORTER_2"/>
    <property type="match status" value="1"/>
</dbReference>
<keyword evidence="7 8" id="KW-0472">Membrane</keyword>